<name>A0ABM4BHB8_HYDVU</name>
<accession>A0ABM4BHB8</accession>
<reference evidence="5" key="1">
    <citation type="submission" date="2025-08" db="UniProtKB">
        <authorList>
            <consortium name="RefSeq"/>
        </authorList>
    </citation>
    <scope>IDENTIFICATION</scope>
</reference>
<sequence length="433" mass="49126">MDIECNGKDNGSAQKEVAKYIKFFITKSLQSVIQSRSGRRTKTSCNAYSKGLDWFNIALPEKSSSSQLNKKIAELFGKKTIGTHESICLDIVLKTLEGRFTVLESWQILNTNSFENEKKFKNQFSVYNRFSILIKSVIVLSRILPLYHLSREIDHDFFLFFKVHTEIYPLHSYEMHNKLNIGTVETPCGNITLSVLFKNKIWLNGSGIHVPLYAIYNTDTLVPLDRQKDQLISGFRSLEIMETEIALAASEVESCLPNWFSPLSPSNTNDACKPLLKLTNENFQPIAAFANSSGAIDDFPDLDLPDLPDVPPFLSLLQESSNLKTNDCSLNDSKTNNVNKLDENVKITTDFSAQRAEAVGYEDDFVLVELRPAFCSEDGSVGGLYRQCQAPAVLEMFFSLEQDEQYNEGLDLETQLQTYKKELIKYKEFFNIQ</sequence>
<evidence type="ECO:0000256" key="3">
    <source>
        <dbReference type="ARBA" id="ARBA00023006"/>
    </source>
</evidence>
<dbReference type="Gene3D" id="3.30.900.10">
    <property type="entry name" value="HORMA domain"/>
    <property type="match status" value="1"/>
</dbReference>
<evidence type="ECO:0000313" key="5">
    <source>
        <dbReference type="RefSeq" id="XP_065648413.1"/>
    </source>
</evidence>
<evidence type="ECO:0000256" key="1">
    <source>
        <dbReference type="ARBA" id="ARBA00004329"/>
    </source>
</evidence>
<organism evidence="4 5">
    <name type="scientific">Hydra vulgaris</name>
    <name type="common">Hydra</name>
    <name type="synonym">Hydra attenuata</name>
    <dbReference type="NCBI Taxonomy" id="6087"/>
    <lineage>
        <taxon>Eukaryota</taxon>
        <taxon>Metazoa</taxon>
        <taxon>Cnidaria</taxon>
        <taxon>Hydrozoa</taxon>
        <taxon>Hydroidolina</taxon>
        <taxon>Anthoathecata</taxon>
        <taxon>Aplanulata</taxon>
        <taxon>Hydridae</taxon>
        <taxon>Hydra</taxon>
    </lineage>
</organism>
<dbReference type="PANTHER" id="PTHR13430">
    <property type="match status" value="1"/>
</dbReference>
<keyword evidence="4" id="KW-1185">Reference proteome</keyword>
<comment type="subcellular location">
    <subcellularLocation>
        <location evidence="1">Preautophagosomal structure</location>
    </subcellularLocation>
</comment>
<dbReference type="InterPro" id="IPR036570">
    <property type="entry name" value="HORMA_dom_sf"/>
</dbReference>
<evidence type="ECO:0000313" key="4">
    <source>
        <dbReference type="Proteomes" id="UP001652625"/>
    </source>
</evidence>
<gene>
    <name evidence="5" type="primary">LOC105846112</name>
</gene>
<keyword evidence="3" id="KW-0072">Autophagy</keyword>
<dbReference type="RefSeq" id="XP_065648413.1">
    <property type="nucleotide sequence ID" value="XM_065792341.1"/>
</dbReference>
<comment type="similarity">
    <text evidence="2">Belongs to the ATG13 family. Metazoan subfamily.</text>
</comment>
<dbReference type="Proteomes" id="UP001652625">
    <property type="component" value="Chromosome 03"/>
</dbReference>
<dbReference type="GeneID" id="105846112"/>
<dbReference type="PANTHER" id="PTHR13430:SF4">
    <property type="entry name" value="AUTOPHAGY-RELATED PROTEIN 13"/>
    <property type="match status" value="1"/>
</dbReference>
<evidence type="ECO:0000256" key="2">
    <source>
        <dbReference type="ARBA" id="ARBA00007341"/>
    </source>
</evidence>
<dbReference type="InterPro" id="IPR040182">
    <property type="entry name" value="ATG13"/>
</dbReference>
<proteinExistence type="inferred from homology"/>
<protein>
    <submittedName>
        <fullName evidence="5">Autophagy-related protein 13 homolog</fullName>
    </submittedName>
</protein>